<accession>A0A259TU56</accession>
<sequence length="195" mass="20524">MVGAIPLERALTALGELLAADGEAARLVAVGGAALRLLGLVDRTTTDVDVIARVSASSGRGVEHPEPLPEPVVRAAAAVARDLGLPSDWLNTEIAAQWRTGLPPGLGDDLTWLRFGGPPGGLELGLVGRRTLVALKLFAAVDRGPRSVHFQDLRALAPTRSELADAAAWVRTQDESPVFGDMVDQVVDRTLESDD</sequence>
<evidence type="ECO:0000313" key="2">
    <source>
        <dbReference type="Proteomes" id="UP000216446"/>
    </source>
</evidence>
<dbReference type="Proteomes" id="UP000216446">
    <property type="component" value="Unassembled WGS sequence"/>
</dbReference>
<dbReference type="EMBL" id="MQWB01000014">
    <property type="protein sequence ID" value="OZC01230.1"/>
    <property type="molecule type" value="Genomic_DNA"/>
</dbReference>
<keyword evidence="2" id="KW-1185">Reference proteome</keyword>
<gene>
    <name evidence="1" type="ORF">BSZ36_18430</name>
</gene>
<reference evidence="1 2" key="1">
    <citation type="submission" date="2016-11" db="EMBL/GenBank/DDBJ databases">
        <title>Study of marine rhodopsin-containing bacteria.</title>
        <authorList>
            <person name="Yoshizawa S."/>
            <person name="Kumagai Y."/>
            <person name="Kogure K."/>
        </authorList>
    </citation>
    <scope>NUCLEOTIDE SEQUENCE [LARGE SCALE GENOMIC DNA]</scope>
    <source>
        <strain evidence="1 2">SG-29</strain>
    </source>
</reference>
<protein>
    <submittedName>
        <fullName evidence="1">Uncharacterized protein</fullName>
    </submittedName>
</protein>
<name>A0A259TU56_9BACT</name>
<evidence type="ECO:0000313" key="1">
    <source>
        <dbReference type="EMBL" id="OZC01230.1"/>
    </source>
</evidence>
<proteinExistence type="predicted"/>
<dbReference type="OrthoDB" id="48438at2"/>
<comment type="caution">
    <text evidence="1">The sequence shown here is derived from an EMBL/GenBank/DDBJ whole genome shotgun (WGS) entry which is preliminary data.</text>
</comment>
<dbReference type="InParanoid" id="A0A259TU56"/>
<dbReference type="AlphaFoldDB" id="A0A259TU56"/>
<organism evidence="1 2">
    <name type="scientific">Rubricoccus marinus</name>
    <dbReference type="NCBI Taxonomy" id="716817"/>
    <lineage>
        <taxon>Bacteria</taxon>
        <taxon>Pseudomonadati</taxon>
        <taxon>Rhodothermota</taxon>
        <taxon>Rhodothermia</taxon>
        <taxon>Rhodothermales</taxon>
        <taxon>Rubricoccaceae</taxon>
        <taxon>Rubricoccus</taxon>
    </lineage>
</organism>
<dbReference type="RefSeq" id="WP_094552016.1">
    <property type="nucleotide sequence ID" value="NZ_MQWB01000014.1"/>
</dbReference>